<keyword evidence="12" id="KW-0282">Flagellum</keyword>
<feature type="coiled-coil region" evidence="11">
    <location>
        <begin position="19"/>
        <end position="53"/>
    </location>
</feature>
<evidence type="ECO:0000256" key="11">
    <source>
        <dbReference type="SAM" id="Coils"/>
    </source>
</evidence>
<proteinExistence type="inferred from homology"/>
<organism evidence="12 13">
    <name type="scientific">Clostridium tetanomorphum</name>
    <dbReference type="NCBI Taxonomy" id="1553"/>
    <lineage>
        <taxon>Bacteria</taxon>
        <taxon>Bacillati</taxon>
        <taxon>Bacillota</taxon>
        <taxon>Clostridia</taxon>
        <taxon>Eubacteriales</taxon>
        <taxon>Clostridiaceae</taxon>
        <taxon>Clostridium</taxon>
    </lineage>
</organism>
<evidence type="ECO:0000256" key="2">
    <source>
        <dbReference type="ARBA" id="ARBA00010004"/>
    </source>
</evidence>
<gene>
    <name evidence="12" type="primary">fliJ</name>
    <name evidence="12" type="ORF">HGG79_02655</name>
</gene>
<dbReference type="Pfam" id="PF02050">
    <property type="entry name" value="FliJ"/>
    <property type="match status" value="1"/>
</dbReference>
<protein>
    <recommendedName>
        <fullName evidence="3">Flagellar FliJ protein</fullName>
    </recommendedName>
</protein>
<evidence type="ECO:0000256" key="7">
    <source>
        <dbReference type="ARBA" id="ARBA00022795"/>
    </source>
</evidence>
<dbReference type="InterPro" id="IPR012823">
    <property type="entry name" value="Flagell_FliJ"/>
</dbReference>
<keyword evidence="7" id="KW-1005">Bacterial flagellum biogenesis</keyword>
<dbReference type="Gene3D" id="1.10.287.1700">
    <property type="match status" value="1"/>
</dbReference>
<evidence type="ECO:0000256" key="10">
    <source>
        <dbReference type="ARBA" id="ARBA00023225"/>
    </source>
</evidence>
<keyword evidence="6" id="KW-0145">Chemotaxis</keyword>
<keyword evidence="4" id="KW-0813">Transport</keyword>
<evidence type="ECO:0000256" key="8">
    <source>
        <dbReference type="ARBA" id="ARBA00022927"/>
    </source>
</evidence>
<dbReference type="GO" id="GO:0015031">
    <property type="term" value="P:protein transport"/>
    <property type="evidence" value="ECO:0007669"/>
    <property type="project" value="UniProtKB-KW"/>
</dbReference>
<keyword evidence="10" id="KW-1006">Bacterial flagellum protein export</keyword>
<dbReference type="GO" id="GO:0005886">
    <property type="term" value="C:plasma membrane"/>
    <property type="evidence" value="ECO:0007669"/>
    <property type="project" value="UniProtKB-SubCell"/>
</dbReference>
<comment type="subcellular location">
    <subcellularLocation>
        <location evidence="1">Cell membrane</location>
        <topology evidence="1">Peripheral membrane protein</topology>
        <orientation evidence="1">Cytoplasmic side</orientation>
    </subcellularLocation>
</comment>
<evidence type="ECO:0000313" key="12">
    <source>
        <dbReference type="EMBL" id="MBC2396682.1"/>
    </source>
</evidence>
<sequence>MKGYKFRLQKLLDIRIDEEEECKRKFQKAQAVKEEVENKLDLLKNNYKKYNNIGLRDSIIDRKIKQQYLIALNSSIEITALDLKDKEKIVEEVRVDLTQKQVNRKTVQTLKDKSLKNFIKEQNLIEQRANDEFALYGFLRNRERR</sequence>
<accession>A0A923E7I7</accession>
<reference evidence="12 13" key="1">
    <citation type="submission" date="2020-04" db="EMBL/GenBank/DDBJ databases">
        <title>Genomic insights into acetone-butanol-ethanol (ABE) fermentation by sequencing solventogenic clostridia strains.</title>
        <authorList>
            <person name="Brown S."/>
        </authorList>
    </citation>
    <scope>NUCLEOTIDE SEQUENCE [LARGE SCALE GENOMIC DNA]</scope>
    <source>
        <strain evidence="12 13">DJ011</strain>
    </source>
</reference>
<dbReference type="NCBIfam" id="TIGR02473">
    <property type="entry name" value="flagell_FliJ"/>
    <property type="match status" value="1"/>
</dbReference>
<dbReference type="Proteomes" id="UP000563151">
    <property type="component" value="Unassembled WGS sequence"/>
</dbReference>
<dbReference type="GO" id="GO:0009288">
    <property type="term" value="C:bacterial-type flagellum"/>
    <property type="evidence" value="ECO:0007669"/>
    <property type="project" value="InterPro"/>
</dbReference>
<keyword evidence="11" id="KW-0175">Coiled coil</keyword>
<name>A0A923E7I7_CLOTT</name>
<evidence type="ECO:0000256" key="5">
    <source>
        <dbReference type="ARBA" id="ARBA00022475"/>
    </source>
</evidence>
<evidence type="ECO:0000256" key="3">
    <source>
        <dbReference type="ARBA" id="ARBA00020392"/>
    </source>
</evidence>
<keyword evidence="13" id="KW-1185">Reference proteome</keyword>
<keyword evidence="12" id="KW-0969">Cilium</keyword>
<dbReference type="GO" id="GO:0044781">
    <property type="term" value="P:bacterial-type flagellum organization"/>
    <property type="evidence" value="ECO:0007669"/>
    <property type="project" value="UniProtKB-KW"/>
</dbReference>
<keyword evidence="9" id="KW-0472">Membrane</keyword>
<dbReference type="GO" id="GO:0006935">
    <property type="term" value="P:chemotaxis"/>
    <property type="evidence" value="ECO:0007669"/>
    <property type="project" value="UniProtKB-KW"/>
</dbReference>
<comment type="caution">
    <text evidence="12">The sequence shown here is derived from an EMBL/GenBank/DDBJ whole genome shotgun (WGS) entry which is preliminary data.</text>
</comment>
<evidence type="ECO:0000256" key="4">
    <source>
        <dbReference type="ARBA" id="ARBA00022448"/>
    </source>
</evidence>
<evidence type="ECO:0000256" key="6">
    <source>
        <dbReference type="ARBA" id="ARBA00022500"/>
    </source>
</evidence>
<dbReference type="GO" id="GO:0071973">
    <property type="term" value="P:bacterial-type flagellum-dependent cell motility"/>
    <property type="evidence" value="ECO:0007669"/>
    <property type="project" value="InterPro"/>
</dbReference>
<dbReference type="EMBL" id="JAAZWO010000002">
    <property type="protein sequence ID" value="MBC2396682.1"/>
    <property type="molecule type" value="Genomic_DNA"/>
</dbReference>
<keyword evidence="12" id="KW-0966">Cell projection</keyword>
<dbReference type="InterPro" id="IPR053716">
    <property type="entry name" value="Flag_assembly_chemotaxis_eff"/>
</dbReference>
<evidence type="ECO:0000256" key="1">
    <source>
        <dbReference type="ARBA" id="ARBA00004413"/>
    </source>
</evidence>
<keyword evidence="8" id="KW-0653">Protein transport</keyword>
<evidence type="ECO:0000313" key="13">
    <source>
        <dbReference type="Proteomes" id="UP000563151"/>
    </source>
</evidence>
<evidence type="ECO:0000256" key="9">
    <source>
        <dbReference type="ARBA" id="ARBA00023136"/>
    </source>
</evidence>
<comment type="similarity">
    <text evidence="2">Belongs to the FliJ family.</text>
</comment>
<keyword evidence="5" id="KW-1003">Cell membrane</keyword>
<dbReference type="RefSeq" id="WP_173680349.1">
    <property type="nucleotide sequence ID" value="NZ_JAAZWO010000002.1"/>
</dbReference>
<dbReference type="AlphaFoldDB" id="A0A923E7I7"/>